<accession>A0AA35TK90</accession>
<protein>
    <submittedName>
        <fullName evidence="9">Mitogen-activated protein kinase kinase kinase 7-like</fullName>
    </submittedName>
</protein>
<dbReference type="Pfam" id="PF00069">
    <property type="entry name" value="Pkinase"/>
    <property type="match status" value="1"/>
</dbReference>
<evidence type="ECO:0000256" key="5">
    <source>
        <dbReference type="ARBA" id="ARBA00022777"/>
    </source>
</evidence>
<evidence type="ECO:0000256" key="4">
    <source>
        <dbReference type="ARBA" id="ARBA00022741"/>
    </source>
</evidence>
<dbReference type="Gene3D" id="3.30.200.20">
    <property type="entry name" value="Phosphorylase Kinase, domain 1"/>
    <property type="match status" value="1"/>
</dbReference>
<keyword evidence="4" id="KW-0547">Nucleotide-binding</keyword>
<feature type="compositionally biased region" description="Gly residues" evidence="7">
    <location>
        <begin position="35"/>
        <end position="45"/>
    </location>
</feature>
<dbReference type="GO" id="GO:0007254">
    <property type="term" value="P:JNK cascade"/>
    <property type="evidence" value="ECO:0007669"/>
    <property type="project" value="TreeGrafter"/>
</dbReference>
<evidence type="ECO:0000256" key="6">
    <source>
        <dbReference type="ARBA" id="ARBA00022840"/>
    </source>
</evidence>
<evidence type="ECO:0000313" key="10">
    <source>
        <dbReference type="Proteomes" id="UP001174909"/>
    </source>
</evidence>
<keyword evidence="2" id="KW-0723">Serine/threonine-protein kinase</keyword>
<keyword evidence="6" id="KW-0067">ATP-binding</keyword>
<dbReference type="Proteomes" id="UP001174909">
    <property type="component" value="Unassembled WGS sequence"/>
</dbReference>
<dbReference type="AlphaFoldDB" id="A0AA35TK90"/>
<dbReference type="InterPro" id="IPR011009">
    <property type="entry name" value="Kinase-like_dom_sf"/>
</dbReference>
<evidence type="ECO:0000256" key="1">
    <source>
        <dbReference type="ARBA" id="ARBA00006529"/>
    </source>
</evidence>
<dbReference type="InterPro" id="IPR000719">
    <property type="entry name" value="Prot_kinase_dom"/>
</dbReference>
<comment type="caution">
    <text evidence="9">The sequence shown here is derived from an EMBL/GenBank/DDBJ whole genome shotgun (WGS) entry which is preliminary data.</text>
</comment>
<dbReference type="GO" id="GO:0005524">
    <property type="term" value="F:ATP binding"/>
    <property type="evidence" value="ECO:0007669"/>
    <property type="project" value="UniProtKB-KW"/>
</dbReference>
<keyword evidence="10" id="KW-1185">Reference proteome</keyword>
<evidence type="ECO:0000256" key="2">
    <source>
        <dbReference type="ARBA" id="ARBA00022527"/>
    </source>
</evidence>
<evidence type="ECO:0000256" key="3">
    <source>
        <dbReference type="ARBA" id="ARBA00022679"/>
    </source>
</evidence>
<keyword evidence="5 9" id="KW-0418">Kinase</keyword>
<name>A0AA35TK90_GEOBA</name>
<dbReference type="Gene3D" id="1.10.510.10">
    <property type="entry name" value="Transferase(Phosphotransferase) domain 1"/>
    <property type="match status" value="1"/>
</dbReference>
<feature type="compositionally biased region" description="Low complexity" evidence="7">
    <location>
        <begin position="25"/>
        <end position="34"/>
    </location>
</feature>
<dbReference type="PANTHER" id="PTHR46716:SF1">
    <property type="entry name" value="MITOGEN-ACTIVATED PROTEIN KINASE KINASE KINASE 7"/>
    <property type="match status" value="1"/>
</dbReference>
<dbReference type="PANTHER" id="PTHR46716">
    <property type="entry name" value="MITOGEN-ACTIVATED PROTEIN KINASE KINASE KINASE 7"/>
    <property type="match status" value="1"/>
</dbReference>
<evidence type="ECO:0000313" key="9">
    <source>
        <dbReference type="EMBL" id="CAI8049845.1"/>
    </source>
</evidence>
<dbReference type="GO" id="GO:0004709">
    <property type="term" value="F:MAP kinase kinase kinase activity"/>
    <property type="evidence" value="ECO:0007669"/>
    <property type="project" value="TreeGrafter"/>
</dbReference>
<organism evidence="9 10">
    <name type="scientific">Geodia barretti</name>
    <name type="common">Barrett's horny sponge</name>
    <dbReference type="NCBI Taxonomy" id="519541"/>
    <lineage>
        <taxon>Eukaryota</taxon>
        <taxon>Metazoa</taxon>
        <taxon>Porifera</taxon>
        <taxon>Demospongiae</taxon>
        <taxon>Heteroscleromorpha</taxon>
        <taxon>Tetractinellida</taxon>
        <taxon>Astrophorina</taxon>
        <taxon>Geodiidae</taxon>
        <taxon>Geodia</taxon>
    </lineage>
</organism>
<comment type="similarity">
    <text evidence="1">Belongs to the protein kinase superfamily. STE Ser/Thr protein kinase family. MAP kinase kinase kinase subfamily.</text>
</comment>
<proteinExistence type="inferred from homology"/>
<keyword evidence="3" id="KW-0808">Transferase</keyword>
<dbReference type="PROSITE" id="PS50011">
    <property type="entry name" value="PROTEIN_KINASE_DOM"/>
    <property type="match status" value="1"/>
</dbReference>
<dbReference type="SUPFAM" id="SSF56112">
    <property type="entry name" value="Protein kinase-like (PK-like)"/>
    <property type="match status" value="1"/>
</dbReference>
<feature type="region of interest" description="Disordered" evidence="7">
    <location>
        <begin position="1"/>
        <end position="45"/>
    </location>
</feature>
<feature type="domain" description="Protein kinase" evidence="8">
    <location>
        <begin position="63"/>
        <end position="214"/>
    </location>
</feature>
<sequence length="214" mass="24335">MSSSKTDPVLSPLSLPFPPRPPASARPAIVSRGQSAGGKMSGGKGATNTVHVKYRKIHTSDLKYDDKFLERGTYGDVKKATWQDKNVAVKMFPYAERKGGFSEELVCLTMLHEHAYIVNLHGAHLGNSQTDRPFLVLEFAPYSLEKVLHKFREELEYTVDNVMSWTVQMVIALEFIHSKDMLHRDIKPSKSVKQYSHLPRPNTLIWQYVRAKCY</sequence>
<dbReference type="GO" id="GO:0006955">
    <property type="term" value="P:immune response"/>
    <property type="evidence" value="ECO:0007669"/>
    <property type="project" value="TreeGrafter"/>
</dbReference>
<gene>
    <name evidence="9" type="ORF">GBAR_LOCUS27442</name>
</gene>
<dbReference type="EMBL" id="CASHTH010003819">
    <property type="protein sequence ID" value="CAI8049845.1"/>
    <property type="molecule type" value="Genomic_DNA"/>
</dbReference>
<reference evidence="9" key="1">
    <citation type="submission" date="2023-03" db="EMBL/GenBank/DDBJ databases">
        <authorList>
            <person name="Steffen K."/>
            <person name="Cardenas P."/>
        </authorList>
    </citation>
    <scope>NUCLEOTIDE SEQUENCE</scope>
</reference>
<dbReference type="SMART" id="SM00220">
    <property type="entry name" value="S_TKc"/>
    <property type="match status" value="1"/>
</dbReference>
<feature type="compositionally biased region" description="Pro residues" evidence="7">
    <location>
        <begin position="15"/>
        <end position="24"/>
    </location>
</feature>
<evidence type="ECO:0000256" key="7">
    <source>
        <dbReference type="SAM" id="MobiDB-lite"/>
    </source>
</evidence>
<evidence type="ECO:0000259" key="8">
    <source>
        <dbReference type="PROSITE" id="PS50011"/>
    </source>
</evidence>